<reference evidence="2 3" key="1">
    <citation type="submission" date="2016-10" db="EMBL/GenBank/DDBJ databases">
        <title>Draft Genome Sequence of Rhizobacteria Flavobacterium johnsoniae CI04.</title>
        <authorList>
            <person name="Bravo J.I."/>
            <person name="Lozano G.L."/>
            <person name="Handelsman J."/>
        </authorList>
    </citation>
    <scope>NUCLEOTIDE SEQUENCE [LARGE SCALE GENOMIC DNA]</scope>
    <source>
        <strain evidence="2 3">CI04</strain>
    </source>
</reference>
<dbReference type="RefSeq" id="WP_071638034.1">
    <property type="nucleotide sequence ID" value="NZ_MLFK01000009.1"/>
</dbReference>
<accession>A0A1J7CH11</accession>
<name>A0A1J7CH11_FLAJO</name>
<comment type="caution">
    <text evidence="2">The sequence shown here is derived from an EMBL/GenBank/DDBJ whole genome shotgun (WGS) entry which is preliminary data.</text>
</comment>
<gene>
    <name evidence="2" type="ORF">BKM63_18460</name>
</gene>
<feature type="transmembrane region" description="Helical" evidence="1">
    <location>
        <begin position="163"/>
        <end position="179"/>
    </location>
</feature>
<feature type="transmembrane region" description="Helical" evidence="1">
    <location>
        <begin position="123"/>
        <end position="142"/>
    </location>
</feature>
<evidence type="ECO:0000256" key="1">
    <source>
        <dbReference type="SAM" id="Phobius"/>
    </source>
</evidence>
<feature type="transmembrane region" description="Helical" evidence="1">
    <location>
        <begin position="185"/>
        <end position="203"/>
    </location>
</feature>
<dbReference type="InterPro" id="IPR022134">
    <property type="entry name" value="DUF3667"/>
</dbReference>
<dbReference type="Pfam" id="PF12412">
    <property type="entry name" value="DUF3667"/>
    <property type="match status" value="1"/>
</dbReference>
<dbReference type="EMBL" id="MLFK01000009">
    <property type="protein sequence ID" value="OIV40836.1"/>
    <property type="molecule type" value="Genomic_DNA"/>
</dbReference>
<protein>
    <recommendedName>
        <fullName evidence="4">DUF3667 domain-containing protein</fullName>
    </recommendedName>
</protein>
<keyword evidence="1" id="KW-1133">Transmembrane helix</keyword>
<feature type="transmembrane region" description="Helical" evidence="1">
    <location>
        <begin position="79"/>
        <end position="96"/>
    </location>
</feature>
<dbReference type="Proteomes" id="UP000182826">
    <property type="component" value="Unassembled WGS sequence"/>
</dbReference>
<evidence type="ECO:0000313" key="2">
    <source>
        <dbReference type="EMBL" id="OIV40836.1"/>
    </source>
</evidence>
<evidence type="ECO:0000313" key="3">
    <source>
        <dbReference type="Proteomes" id="UP000182826"/>
    </source>
</evidence>
<dbReference type="OrthoDB" id="7446256at2"/>
<proteinExistence type="predicted"/>
<keyword evidence="3" id="KW-1185">Reference proteome</keyword>
<feature type="transmembrane region" description="Helical" evidence="1">
    <location>
        <begin position="215"/>
        <end position="239"/>
    </location>
</feature>
<keyword evidence="1" id="KW-0812">Transmembrane</keyword>
<organism evidence="2 3">
    <name type="scientific">Flavobacterium johnsoniae</name>
    <name type="common">Cytophaga johnsonae</name>
    <dbReference type="NCBI Taxonomy" id="986"/>
    <lineage>
        <taxon>Bacteria</taxon>
        <taxon>Pseudomonadati</taxon>
        <taxon>Bacteroidota</taxon>
        <taxon>Flavobacteriia</taxon>
        <taxon>Flavobacteriales</taxon>
        <taxon>Flavobacteriaceae</taxon>
        <taxon>Flavobacterium</taxon>
    </lineage>
</organism>
<evidence type="ECO:0008006" key="4">
    <source>
        <dbReference type="Google" id="ProtNLM"/>
    </source>
</evidence>
<sequence length="245" mass="28874">MEIICKNCKQKFKGHYCSNCGQSAETHKINIHFLWHDIQHGLFHFDKGIFYSLKQLYTRPGHSIREFIEGKRVRHFKPLSLVVVLATLYGFLYHYFHINLFPDSNNSYGIDYLGFNEWATTHFSWTTIATIPIFTIGTYICFRKQGYNFVELFVLNTFKASQRLFLHLLTFPFLYYYNGTSQIDAIVKILYLMDIILIFWTNVQFFNKISRIKALLLSILSHIIFLTIVMVMVAIVLLVTGKFYN</sequence>
<dbReference type="AlphaFoldDB" id="A0A1J7CH11"/>
<keyword evidence="1" id="KW-0472">Membrane</keyword>